<dbReference type="Gene3D" id="2.10.70.10">
    <property type="entry name" value="Complement Module, domain 1"/>
    <property type="match status" value="1"/>
</dbReference>
<name>A0A498SG72_ACAVI</name>
<protein>
    <recommendedName>
        <fullName evidence="4">Sushi domain-containing protein</fullName>
    </recommendedName>
</protein>
<reference evidence="5 6" key="1">
    <citation type="submission" date="2018-08" db="EMBL/GenBank/DDBJ databases">
        <authorList>
            <person name="Laetsch R D."/>
            <person name="Stevens L."/>
            <person name="Kumar S."/>
            <person name="Blaxter L. M."/>
        </authorList>
    </citation>
    <scope>NUCLEOTIDE SEQUENCE [LARGE SCALE GENOMIC DNA]</scope>
</reference>
<dbReference type="Proteomes" id="UP000276991">
    <property type="component" value="Unassembled WGS sequence"/>
</dbReference>
<feature type="domain" description="Sushi" evidence="4">
    <location>
        <begin position="10"/>
        <end position="71"/>
    </location>
</feature>
<comment type="caution">
    <text evidence="2">Lacks conserved residue(s) required for the propagation of feature annotation.</text>
</comment>
<keyword evidence="6" id="KW-1185">Reference proteome</keyword>
<feature type="chain" id="PRO_5019866052" description="Sushi domain-containing protein" evidence="3">
    <location>
        <begin position="18"/>
        <end position="155"/>
    </location>
</feature>
<dbReference type="EMBL" id="UPTC01001004">
    <property type="protein sequence ID" value="VBB30812.1"/>
    <property type="molecule type" value="Genomic_DNA"/>
</dbReference>
<evidence type="ECO:0000256" key="3">
    <source>
        <dbReference type="SAM" id="SignalP"/>
    </source>
</evidence>
<feature type="disulfide bond" evidence="2">
    <location>
        <begin position="42"/>
        <end position="69"/>
    </location>
</feature>
<dbReference type="InterPro" id="IPR000436">
    <property type="entry name" value="Sushi_SCR_CCP_dom"/>
</dbReference>
<dbReference type="Pfam" id="PF00084">
    <property type="entry name" value="Sushi"/>
    <property type="match status" value="1"/>
</dbReference>
<dbReference type="CDD" id="cd00033">
    <property type="entry name" value="CCP"/>
    <property type="match status" value="1"/>
</dbReference>
<sequence length="155" mass="16492">MMYLMAFCLAHLPVPNALITYNLLSPIPDLFHGTGSMAALSCNLGFVINGSPTTKCTSKGIWEPKLGSCIVISGALSNTSIRNLNLACDPISHTMGTVTYIPDSKLQKFQEGAMALLTCPLGQKISGGASHAICQGGKWSTNLGSCEKFKLTMFF</sequence>
<dbReference type="STRING" id="6277.A0A498SG72"/>
<keyword evidence="2" id="KW-0768">Sushi</keyword>
<dbReference type="SUPFAM" id="SSF57535">
    <property type="entry name" value="Complement control module/SCR domain"/>
    <property type="match status" value="2"/>
</dbReference>
<feature type="signal peptide" evidence="3">
    <location>
        <begin position="1"/>
        <end position="17"/>
    </location>
</feature>
<organism evidence="5 6">
    <name type="scientific">Acanthocheilonema viteae</name>
    <name type="common">Filarial nematode worm</name>
    <name type="synonym">Dipetalonema viteae</name>
    <dbReference type="NCBI Taxonomy" id="6277"/>
    <lineage>
        <taxon>Eukaryota</taxon>
        <taxon>Metazoa</taxon>
        <taxon>Ecdysozoa</taxon>
        <taxon>Nematoda</taxon>
        <taxon>Chromadorea</taxon>
        <taxon>Rhabditida</taxon>
        <taxon>Spirurina</taxon>
        <taxon>Spiruromorpha</taxon>
        <taxon>Filarioidea</taxon>
        <taxon>Onchocercidae</taxon>
        <taxon>Acanthocheilonema</taxon>
    </lineage>
</organism>
<evidence type="ECO:0000256" key="2">
    <source>
        <dbReference type="PROSITE-ProRule" id="PRU00302"/>
    </source>
</evidence>
<accession>A0A498SG72</accession>
<dbReference type="PROSITE" id="PS50923">
    <property type="entry name" value="SUSHI"/>
    <property type="match status" value="2"/>
</dbReference>
<feature type="domain" description="Sushi" evidence="4">
    <location>
        <begin position="86"/>
        <end position="148"/>
    </location>
</feature>
<keyword evidence="1 2" id="KW-1015">Disulfide bond</keyword>
<dbReference type="AlphaFoldDB" id="A0A498SG72"/>
<evidence type="ECO:0000256" key="1">
    <source>
        <dbReference type="ARBA" id="ARBA00023157"/>
    </source>
</evidence>
<feature type="disulfide bond" evidence="2">
    <location>
        <begin position="119"/>
        <end position="146"/>
    </location>
</feature>
<keyword evidence="3" id="KW-0732">Signal</keyword>
<proteinExistence type="predicted"/>
<evidence type="ECO:0000313" key="6">
    <source>
        <dbReference type="Proteomes" id="UP000276991"/>
    </source>
</evidence>
<dbReference type="OrthoDB" id="6127264at2759"/>
<gene>
    <name evidence="5" type="ORF">NAV_LOCUS5603</name>
</gene>
<dbReference type="SMART" id="SM00032">
    <property type="entry name" value="CCP"/>
    <property type="match status" value="2"/>
</dbReference>
<dbReference type="InterPro" id="IPR035976">
    <property type="entry name" value="Sushi/SCR/CCP_sf"/>
</dbReference>
<evidence type="ECO:0000313" key="5">
    <source>
        <dbReference type="EMBL" id="VBB30812.1"/>
    </source>
</evidence>
<evidence type="ECO:0000259" key="4">
    <source>
        <dbReference type="PROSITE" id="PS50923"/>
    </source>
</evidence>